<dbReference type="PATRIC" id="fig|298794.3.peg.7147"/>
<dbReference type="EMBL" id="LABY01000077">
    <property type="protein sequence ID" value="KMO38063.1"/>
    <property type="molecule type" value="Genomic_DNA"/>
</dbReference>
<keyword evidence="1" id="KW-0812">Transmembrane</keyword>
<gene>
    <name evidence="3" type="ORF">VQ02_12200</name>
</gene>
<evidence type="ECO:0000313" key="3">
    <source>
        <dbReference type="EMBL" id="KMO38063.1"/>
    </source>
</evidence>
<sequence length="105" mass="10765">MKRIASVCVAAATVASVTLAGAAPAEARWRAGPAFALGAVGGLALGSAIAAGARPAYGYAPAPAYGYAPVYGEGPVYADPDCYTVRRRMIDEFGDVTIRRVRVCD</sequence>
<dbReference type="Proteomes" id="UP000035955">
    <property type="component" value="Unassembled WGS sequence"/>
</dbReference>
<keyword evidence="1" id="KW-0472">Membrane</keyword>
<evidence type="ECO:0000313" key="4">
    <source>
        <dbReference type="Proteomes" id="UP000035955"/>
    </source>
</evidence>
<evidence type="ECO:0000256" key="2">
    <source>
        <dbReference type="SAM" id="SignalP"/>
    </source>
</evidence>
<feature type="chain" id="PRO_5005281550" evidence="2">
    <location>
        <begin position="21"/>
        <end position="105"/>
    </location>
</feature>
<protein>
    <submittedName>
        <fullName evidence="3">Uncharacterized protein</fullName>
    </submittedName>
</protein>
<dbReference type="RefSeq" id="WP_048444464.1">
    <property type="nucleotide sequence ID" value="NZ_LABY01000077.1"/>
</dbReference>
<reference evidence="3 4" key="1">
    <citation type="submission" date="2015-03" db="EMBL/GenBank/DDBJ databases">
        <title>Genome sequencing of Methylobacterium variabile DSM 16961.</title>
        <authorList>
            <person name="Chaudhry V."/>
            <person name="Patil P.B."/>
        </authorList>
    </citation>
    <scope>NUCLEOTIDE SEQUENCE [LARGE SCALE GENOMIC DNA]</scope>
    <source>
        <strain evidence="3 4">DSM 16961</strain>
    </source>
</reference>
<keyword evidence="4" id="KW-1185">Reference proteome</keyword>
<feature type="transmembrane region" description="Helical" evidence="1">
    <location>
        <begin position="32"/>
        <end position="53"/>
    </location>
</feature>
<accession>A0A0J6SXL7</accession>
<keyword evidence="1" id="KW-1133">Transmembrane helix</keyword>
<name>A0A0J6SXL7_9HYPH</name>
<dbReference type="AlphaFoldDB" id="A0A0J6SXL7"/>
<comment type="caution">
    <text evidence="3">The sequence shown here is derived from an EMBL/GenBank/DDBJ whole genome shotgun (WGS) entry which is preliminary data.</text>
</comment>
<proteinExistence type="predicted"/>
<evidence type="ECO:0000256" key="1">
    <source>
        <dbReference type="SAM" id="Phobius"/>
    </source>
</evidence>
<organism evidence="3 4">
    <name type="scientific">Methylobacterium variabile</name>
    <dbReference type="NCBI Taxonomy" id="298794"/>
    <lineage>
        <taxon>Bacteria</taxon>
        <taxon>Pseudomonadati</taxon>
        <taxon>Pseudomonadota</taxon>
        <taxon>Alphaproteobacteria</taxon>
        <taxon>Hyphomicrobiales</taxon>
        <taxon>Methylobacteriaceae</taxon>
        <taxon>Methylobacterium</taxon>
    </lineage>
</organism>
<feature type="signal peptide" evidence="2">
    <location>
        <begin position="1"/>
        <end position="20"/>
    </location>
</feature>
<keyword evidence="2" id="KW-0732">Signal</keyword>